<dbReference type="Proteomes" id="UP001444661">
    <property type="component" value="Unassembled WGS sequence"/>
</dbReference>
<keyword evidence="2" id="KW-1185">Reference proteome</keyword>
<accession>A0ABR1S0T1</accession>
<comment type="caution">
    <text evidence="1">The sequence shown here is derived from an EMBL/GenBank/DDBJ whole genome shotgun (WGS) entry which is preliminary data.</text>
</comment>
<organism evidence="1 2">
    <name type="scientific">Apiospora rasikravindrae</name>
    <dbReference type="NCBI Taxonomy" id="990691"/>
    <lineage>
        <taxon>Eukaryota</taxon>
        <taxon>Fungi</taxon>
        <taxon>Dikarya</taxon>
        <taxon>Ascomycota</taxon>
        <taxon>Pezizomycotina</taxon>
        <taxon>Sordariomycetes</taxon>
        <taxon>Xylariomycetidae</taxon>
        <taxon>Amphisphaeriales</taxon>
        <taxon>Apiosporaceae</taxon>
        <taxon>Apiospora</taxon>
    </lineage>
</organism>
<evidence type="ECO:0000313" key="2">
    <source>
        <dbReference type="Proteomes" id="UP001444661"/>
    </source>
</evidence>
<dbReference type="EMBL" id="JAQQWK010000011">
    <property type="protein sequence ID" value="KAK8023728.1"/>
    <property type="molecule type" value="Genomic_DNA"/>
</dbReference>
<protein>
    <submittedName>
        <fullName evidence="1">Uncharacterized protein</fullName>
    </submittedName>
</protein>
<name>A0ABR1S0T1_9PEZI</name>
<proteinExistence type="predicted"/>
<evidence type="ECO:0000313" key="1">
    <source>
        <dbReference type="EMBL" id="KAK8023728.1"/>
    </source>
</evidence>
<sequence>MCQNPTKHNLRASFWAATPAPEYQPPYQTMAGHGSAFCNTCYWGGERCHHPTEHFLTRYSAFVEYGFVETPHGSDRVAYCDIPGCGRDLRAGDRYYYCGNCEEGRWCLCMVCYGLGLACPDKTHAMHKVLAMERRQ</sequence>
<gene>
    <name evidence="1" type="ORF">PG993_011794</name>
</gene>
<reference evidence="1 2" key="1">
    <citation type="submission" date="2023-01" db="EMBL/GenBank/DDBJ databases">
        <title>Analysis of 21 Apiospora genomes using comparative genomics revels a genus with tremendous synthesis potential of carbohydrate active enzymes and secondary metabolites.</title>
        <authorList>
            <person name="Sorensen T."/>
        </authorList>
    </citation>
    <scope>NUCLEOTIDE SEQUENCE [LARGE SCALE GENOMIC DNA]</scope>
    <source>
        <strain evidence="1 2">CBS 33761</strain>
    </source>
</reference>